<dbReference type="InterPro" id="IPR003423">
    <property type="entry name" value="OMP_efflux"/>
</dbReference>
<dbReference type="EMBL" id="LT828648">
    <property type="protein sequence ID" value="SLM47834.1"/>
    <property type="molecule type" value="Genomic_DNA"/>
</dbReference>
<evidence type="ECO:0000256" key="2">
    <source>
        <dbReference type="SAM" id="Coils"/>
    </source>
</evidence>
<dbReference type="InterPro" id="IPR010131">
    <property type="entry name" value="MdtP/NodT-like"/>
</dbReference>
<dbReference type="PANTHER" id="PTHR30203:SF24">
    <property type="entry name" value="BLR4935 PROTEIN"/>
    <property type="match status" value="1"/>
</dbReference>
<feature type="coiled-coil region" evidence="2">
    <location>
        <begin position="310"/>
        <end position="337"/>
    </location>
</feature>
<dbReference type="KEGG" id="nja:NSJP_1662"/>
<organism evidence="3 4">
    <name type="scientific">Nitrospira japonica</name>
    <dbReference type="NCBI Taxonomy" id="1325564"/>
    <lineage>
        <taxon>Bacteria</taxon>
        <taxon>Pseudomonadati</taxon>
        <taxon>Nitrospirota</taxon>
        <taxon>Nitrospiria</taxon>
        <taxon>Nitrospirales</taxon>
        <taxon>Nitrospiraceae</taxon>
        <taxon>Nitrospira</taxon>
    </lineage>
</organism>
<comment type="similarity">
    <text evidence="1">Belongs to the outer membrane factor (OMF) (TC 1.B.17) family.</text>
</comment>
<dbReference type="GO" id="GO:0015562">
    <property type="term" value="F:efflux transmembrane transporter activity"/>
    <property type="evidence" value="ECO:0007669"/>
    <property type="project" value="InterPro"/>
</dbReference>
<dbReference type="PANTHER" id="PTHR30203">
    <property type="entry name" value="OUTER MEMBRANE CATION EFFLUX PROTEIN"/>
    <property type="match status" value="1"/>
</dbReference>
<evidence type="ECO:0000313" key="4">
    <source>
        <dbReference type="Proteomes" id="UP000192042"/>
    </source>
</evidence>
<keyword evidence="2" id="KW-0175">Coiled coil</keyword>
<dbReference type="RefSeq" id="WP_080886307.1">
    <property type="nucleotide sequence ID" value="NZ_LT828648.1"/>
</dbReference>
<evidence type="ECO:0000313" key="3">
    <source>
        <dbReference type="EMBL" id="SLM47834.1"/>
    </source>
</evidence>
<dbReference type="AlphaFoldDB" id="A0A1W1I4A5"/>
<dbReference type="Proteomes" id="UP000192042">
    <property type="component" value="Chromosome I"/>
</dbReference>
<proteinExistence type="inferred from homology"/>
<accession>A0A1W1I4A5</accession>
<gene>
    <name evidence="3" type="ORF">NSJP_1662</name>
</gene>
<sequence length="417" mass="45750">MPYSAVCLIAIVSFLEIMWSALPAVADSDVVQFKLEEVIEMALNRSPAMSAAKGGVRQIEGERMAAGAYPNPSFSAVFGPGKTRESLGDISFFERTLTLSQPIETPGIRQARQRGAEAALAGSQAAVGEARLSVLSDVKVAFYQLLLAQRDVELTMQARILVQDLFRGIKARVDAGQARPFEAIKANVELQTVSNELSRAQNSLVAVRARLDALTAGGLGSEFSVQGDFQAPRNTFNRHEMISSALEHHPTVQRLDKMIEKAEQQAVQERKSVVPLVTVSGTYKQEAAESAYLAQLSIPIPLWYRRQGEIAAALGAKERTEAERVRAQNEIATSITEQVQEARTAVQQIDVFEKGLLKQAEEAVWIARISYQQGATGLLDLIDAQRVHRQTLFQYTQARAAFSVALARLERWTGALQ</sequence>
<reference evidence="3 4" key="1">
    <citation type="submission" date="2017-03" db="EMBL/GenBank/DDBJ databases">
        <authorList>
            <person name="Afonso C.L."/>
            <person name="Miller P.J."/>
            <person name="Scott M.A."/>
            <person name="Spackman E."/>
            <person name="Goraichik I."/>
            <person name="Dimitrov K.M."/>
            <person name="Suarez D.L."/>
            <person name="Swayne D.E."/>
        </authorList>
    </citation>
    <scope>NUCLEOTIDE SEQUENCE [LARGE SCALE GENOMIC DNA]</scope>
    <source>
        <strain evidence="3">Genome sequencing of Nitrospira japonica strain NJ11</strain>
    </source>
</reference>
<dbReference type="OrthoDB" id="9772909at2"/>
<evidence type="ECO:0000256" key="1">
    <source>
        <dbReference type="ARBA" id="ARBA00007613"/>
    </source>
</evidence>
<dbReference type="Pfam" id="PF02321">
    <property type="entry name" value="OEP"/>
    <property type="match status" value="2"/>
</dbReference>
<dbReference type="STRING" id="1325564.NSJP_1662"/>
<dbReference type="Gene3D" id="1.20.1600.10">
    <property type="entry name" value="Outer membrane efflux proteins (OEP)"/>
    <property type="match status" value="1"/>
</dbReference>
<protein>
    <submittedName>
        <fullName evidence="3">Putative Cation efflux system protein CzcC</fullName>
    </submittedName>
</protein>
<keyword evidence="4" id="KW-1185">Reference proteome</keyword>
<name>A0A1W1I4A5_9BACT</name>
<dbReference type="SUPFAM" id="SSF56954">
    <property type="entry name" value="Outer membrane efflux proteins (OEP)"/>
    <property type="match status" value="1"/>
</dbReference>